<accession>A0A836H7I9</accession>
<organism evidence="2 3">
    <name type="scientific">Leishmania martiniquensis</name>
    <dbReference type="NCBI Taxonomy" id="1580590"/>
    <lineage>
        <taxon>Eukaryota</taxon>
        <taxon>Discoba</taxon>
        <taxon>Euglenozoa</taxon>
        <taxon>Kinetoplastea</taxon>
        <taxon>Metakinetoplastina</taxon>
        <taxon>Trypanosomatida</taxon>
        <taxon>Trypanosomatidae</taxon>
        <taxon>Leishmaniinae</taxon>
        <taxon>Leishmania</taxon>
    </lineage>
</organism>
<evidence type="ECO:0000313" key="3">
    <source>
        <dbReference type="Proteomes" id="UP000673552"/>
    </source>
</evidence>
<evidence type="ECO:0008006" key="4">
    <source>
        <dbReference type="Google" id="ProtNLM"/>
    </source>
</evidence>
<dbReference type="GeneID" id="92512959"/>
<keyword evidence="3" id="KW-1185">Reference proteome</keyword>
<evidence type="ECO:0000313" key="2">
    <source>
        <dbReference type="EMBL" id="KAG5479040.1"/>
    </source>
</evidence>
<feature type="region of interest" description="Disordered" evidence="1">
    <location>
        <begin position="276"/>
        <end position="305"/>
    </location>
</feature>
<feature type="compositionally biased region" description="Gly residues" evidence="1">
    <location>
        <begin position="610"/>
        <end position="619"/>
    </location>
</feature>
<dbReference type="KEGG" id="lmat:92512959"/>
<evidence type="ECO:0000256" key="1">
    <source>
        <dbReference type="SAM" id="MobiDB-lite"/>
    </source>
</evidence>
<dbReference type="Proteomes" id="UP000673552">
    <property type="component" value="Unassembled WGS sequence"/>
</dbReference>
<gene>
    <name evidence="2" type="ORF">LSCM1_02884</name>
</gene>
<dbReference type="RefSeq" id="XP_067178759.1">
    <property type="nucleotide sequence ID" value="XM_067320447.1"/>
</dbReference>
<name>A0A836H7I9_9TRYP</name>
<feature type="compositionally biased region" description="Polar residues" evidence="1">
    <location>
        <begin position="286"/>
        <end position="304"/>
    </location>
</feature>
<reference evidence="3" key="1">
    <citation type="journal article" date="2021" name="Microbiol. Resour. Announc.">
        <title>LGAAP: Leishmaniinae Genome Assembly and Annotation Pipeline.</title>
        <authorList>
            <person name="Almutairi H."/>
            <person name="Urbaniak M.D."/>
            <person name="Bates M.D."/>
            <person name="Jariyapan N."/>
            <person name="Kwakye-Nuako G."/>
            <person name="Thomaz-Soccol V."/>
            <person name="Al-Salem W.S."/>
            <person name="Dillon R.J."/>
            <person name="Bates P.A."/>
            <person name="Gatherer D."/>
        </authorList>
    </citation>
    <scope>NUCLEOTIDE SEQUENCE [LARGE SCALE GENOMIC DNA]</scope>
</reference>
<feature type="region of interest" description="Disordered" evidence="1">
    <location>
        <begin position="599"/>
        <end position="629"/>
    </location>
</feature>
<feature type="region of interest" description="Disordered" evidence="1">
    <location>
        <begin position="220"/>
        <end position="260"/>
    </location>
</feature>
<protein>
    <recommendedName>
        <fullName evidence="4">Nucleoporin</fullName>
    </recommendedName>
</protein>
<proteinExistence type="predicted"/>
<reference evidence="3" key="2">
    <citation type="journal article" date="2021" name="Sci. Data">
        <title>Chromosome-scale genome sequencing, assembly and annotation of six genomes from subfamily Leishmaniinae.</title>
        <authorList>
            <person name="Almutairi H."/>
            <person name="Urbaniak M.D."/>
            <person name="Bates M.D."/>
            <person name="Jariyapan N."/>
            <person name="Kwakye-Nuako G."/>
            <person name="Thomaz Soccol V."/>
            <person name="Al-Salem W.S."/>
            <person name="Dillon R.J."/>
            <person name="Bates P.A."/>
            <person name="Gatherer D."/>
        </authorList>
    </citation>
    <scope>NUCLEOTIDE SEQUENCE [LARGE SCALE GENOMIC DNA]</scope>
</reference>
<dbReference type="EMBL" id="JAFEUZ010000022">
    <property type="protein sequence ID" value="KAG5479040.1"/>
    <property type="molecule type" value="Genomic_DNA"/>
</dbReference>
<sequence length="1317" mass="142009">MFFAPPVKVPRTQRLTVRSSSGAPYIFKRATEAASGLTEAPPASLDGAVLVNTANGCTMPVSSFLSGAGTHMCWLVDENTKLLRMWNVSSSGWQTTAPRLAEIPYFAAAKEGLPLFVSEMSGEEESLAFCSERGAISSLDHSIEVQMMDTDDADLTASSFVCAQRRVNAEAVIVTVLGTTAGVLLVDLKYDGTHTTMKFDRRDPTSFRWARGVHNNLFQGSSCSSPERSRAETFAVSAEDESQLRLSSEDSVGRPLSSPNTTSWLWHSLKSLVAGGGSASDDRQDSGNGTCASQRTVHSTSSTAKRVGSMASGAEHASFVWPLSAIGRSQRGDGPLAFTHAQLRCHHPDQVVAINASGEVFLFNFGPVPPPAAGPSPRPRISVKWASSLPELLGRGGHVVSCTESRHKICLLYYARGSSAHPLPALWLVTLDASLGKVVNYVVLNAVADVVSAAAHLPPHHIKLFFDDVRREVLISIGAYVLRVNNQVGVRQPCSSEDIVCFTHLDQPVVSLLREDGSLVTLDVHGPHLTVKDALAGRLAYAPRGDGPRRVLESDDSGEAELKSILDAVRADPKLSLDSAVLYASESLSSWLDSLHQRSHGRHLPSSSAAGGGGDGTAGTGNWARRDLNTEDENMVQRVTRLLMCQQQSHRSFVMAILRHEQTRAQLSHATIAQLLSVQEALVSLCALRSMQNVGLRARSSSNINESTIEDSLAQRALPSFSAMVGVVPTGDGAYLLPRRPTGLHTTPNSIHDASGAPSAPLLVKSTEQMERSQQIMRRAIVAVAEAIRAEQRTIPRGGSTALERGVDGLTAAEIVFAHPLHLMRLLRFVDAYVSDMRQTVSLPLEEKFAECYAAGCIFVVVAQTIVESREDMRKVYDIPQGVLARMWTSSSDLATGVALPFSQVCVQLSSALADVCDVAPGSNDGSSGGHASVEGGEARVAGVAMFASLSLQHKCDMLDVIAYLLYFSLANSLHYDSRAVASDVTDTLLREPFLTGPVGYPFGSPTPSQGCAEIGRRILRVCEALALRFDAMPILMIFALSTPVDDPASCPEHYERLQCYCQQNTLVLDAALQTLWEQRREWELLSLPAVLPGCPDARTRRNAFLEAQAPHLLWLADPGRYDAITAEGLASPPYIPYGEDQLRHRSRCNAMARLAWVATGAAPSSHISEVELSESIVAAQQEFLAPAYNAITLGPQAAVQRLLDMEDCVAAWVQAAVIAIHTVQPTSEDLLVQVLRRCRAQDGESRLQSIFASSVSELETDAGLRKTALGQVVLACAKLQDAGTLRRVCETLLTDDEFALLSSWMAYLWTASNEAA</sequence>
<dbReference type="OrthoDB" id="271011at2759"/>
<comment type="caution">
    <text evidence="2">The sequence shown here is derived from an EMBL/GenBank/DDBJ whole genome shotgun (WGS) entry which is preliminary data.</text>
</comment>